<dbReference type="Proteomes" id="UP001286456">
    <property type="component" value="Unassembled WGS sequence"/>
</dbReference>
<organism evidence="2 3">
    <name type="scientific">Cercophora scortea</name>
    <dbReference type="NCBI Taxonomy" id="314031"/>
    <lineage>
        <taxon>Eukaryota</taxon>
        <taxon>Fungi</taxon>
        <taxon>Dikarya</taxon>
        <taxon>Ascomycota</taxon>
        <taxon>Pezizomycotina</taxon>
        <taxon>Sordariomycetes</taxon>
        <taxon>Sordariomycetidae</taxon>
        <taxon>Sordariales</taxon>
        <taxon>Lasiosphaeriaceae</taxon>
        <taxon>Cercophora</taxon>
    </lineage>
</organism>
<keyword evidence="3" id="KW-1185">Reference proteome</keyword>
<protein>
    <submittedName>
        <fullName evidence="2">Uncharacterized protein</fullName>
    </submittedName>
</protein>
<proteinExistence type="predicted"/>
<gene>
    <name evidence="2" type="ORF">B0T19DRAFT_467333</name>
</gene>
<evidence type="ECO:0000313" key="3">
    <source>
        <dbReference type="Proteomes" id="UP001286456"/>
    </source>
</evidence>
<feature type="region of interest" description="Disordered" evidence="1">
    <location>
        <begin position="81"/>
        <end position="114"/>
    </location>
</feature>
<comment type="caution">
    <text evidence="2">The sequence shown here is derived from an EMBL/GenBank/DDBJ whole genome shotgun (WGS) entry which is preliminary data.</text>
</comment>
<accession>A0AAE0M514</accession>
<dbReference type="AlphaFoldDB" id="A0AAE0M514"/>
<evidence type="ECO:0000313" key="2">
    <source>
        <dbReference type="EMBL" id="KAK3319681.1"/>
    </source>
</evidence>
<evidence type="ECO:0000256" key="1">
    <source>
        <dbReference type="SAM" id="MobiDB-lite"/>
    </source>
</evidence>
<reference evidence="2" key="2">
    <citation type="submission" date="2023-06" db="EMBL/GenBank/DDBJ databases">
        <authorList>
            <consortium name="Lawrence Berkeley National Laboratory"/>
            <person name="Haridas S."/>
            <person name="Hensen N."/>
            <person name="Bonometti L."/>
            <person name="Westerberg I."/>
            <person name="Brannstrom I.O."/>
            <person name="Guillou S."/>
            <person name="Cros-Aarteil S."/>
            <person name="Calhoun S."/>
            <person name="Kuo A."/>
            <person name="Mondo S."/>
            <person name="Pangilinan J."/>
            <person name="Riley R."/>
            <person name="Labutti K."/>
            <person name="Andreopoulos B."/>
            <person name="Lipzen A."/>
            <person name="Chen C."/>
            <person name="Yanf M."/>
            <person name="Daum C."/>
            <person name="Ng V."/>
            <person name="Clum A."/>
            <person name="Steindorff A."/>
            <person name="Ohm R."/>
            <person name="Martin F."/>
            <person name="Silar P."/>
            <person name="Natvig D."/>
            <person name="Lalanne C."/>
            <person name="Gautier V."/>
            <person name="Ament-Velasquez S.L."/>
            <person name="Kruys A."/>
            <person name="Hutchinson M.I."/>
            <person name="Powell A.J."/>
            <person name="Barry K."/>
            <person name="Miller A.N."/>
            <person name="Grigoriev I.V."/>
            <person name="Debuchy R."/>
            <person name="Gladieux P."/>
            <person name="Thoren M.H."/>
            <person name="Johannesson H."/>
        </authorList>
    </citation>
    <scope>NUCLEOTIDE SEQUENCE</scope>
    <source>
        <strain evidence="2">SMH4131-1</strain>
    </source>
</reference>
<name>A0AAE0M514_9PEZI</name>
<sequence length="114" mass="12671">MLLSIQEPASGSFSSFIAVSYCWHYAEHWPLAPGWDISQPMVDAVVVKIAYIMASRRPCILGAPTCVRRRSDVMHRILSSRSTPRKAANNLRPPGATHLATATLPAKFRSTQHR</sequence>
<reference evidence="2" key="1">
    <citation type="journal article" date="2023" name="Mol. Phylogenet. Evol.">
        <title>Genome-scale phylogeny and comparative genomics of the fungal order Sordariales.</title>
        <authorList>
            <person name="Hensen N."/>
            <person name="Bonometti L."/>
            <person name="Westerberg I."/>
            <person name="Brannstrom I.O."/>
            <person name="Guillou S."/>
            <person name="Cros-Aarteil S."/>
            <person name="Calhoun S."/>
            <person name="Haridas S."/>
            <person name="Kuo A."/>
            <person name="Mondo S."/>
            <person name="Pangilinan J."/>
            <person name="Riley R."/>
            <person name="LaButti K."/>
            <person name="Andreopoulos B."/>
            <person name="Lipzen A."/>
            <person name="Chen C."/>
            <person name="Yan M."/>
            <person name="Daum C."/>
            <person name="Ng V."/>
            <person name="Clum A."/>
            <person name="Steindorff A."/>
            <person name="Ohm R.A."/>
            <person name="Martin F."/>
            <person name="Silar P."/>
            <person name="Natvig D.O."/>
            <person name="Lalanne C."/>
            <person name="Gautier V."/>
            <person name="Ament-Velasquez S.L."/>
            <person name="Kruys A."/>
            <person name="Hutchinson M.I."/>
            <person name="Powell A.J."/>
            <person name="Barry K."/>
            <person name="Miller A.N."/>
            <person name="Grigoriev I.V."/>
            <person name="Debuchy R."/>
            <person name="Gladieux P."/>
            <person name="Hiltunen Thoren M."/>
            <person name="Johannesson H."/>
        </authorList>
    </citation>
    <scope>NUCLEOTIDE SEQUENCE</scope>
    <source>
        <strain evidence="2">SMH4131-1</strain>
    </source>
</reference>
<dbReference type="EMBL" id="JAUEPO010000006">
    <property type="protein sequence ID" value="KAK3319681.1"/>
    <property type="molecule type" value="Genomic_DNA"/>
</dbReference>